<dbReference type="InterPro" id="IPR000700">
    <property type="entry name" value="PAS-assoc_C"/>
</dbReference>
<keyword evidence="4" id="KW-0808">Transferase</keyword>
<dbReference type="GO" id="GO:0000155">
    <property type="term" value="F:phosphorelay sensor kinase activity"/>
    <property type="evidence" value="ECO:0007669"/>
    <property type="project" value="InterPro"/>
</dbReference>
<evidence type="ECO:0000256" key="2">
    <source>
        <dbReference type="ARBA" id="ARBA00012438"/>
    </source>
</evidence>
<name>A0A7D5GI60_9EURY</name>
<dbReference type="EC" id="2.7.13.3" evidence="2"/>
<dbReference type="OrthoDB" id="8127at2157"/>
<keyword evidence="6" id="KW-0902">Two-component regulatory system</keyword>
<dbReference type="InterPro" id="IPR005467">
    <property type="entry name" value="His_kinase_dom"/>
</dbReference>
<dbReference type="PROSITE" id="PS50109">
    <property type="entry name" value="HIS_KIN"/>
    <property type="match status" value="1"/>
</dbReference>
<dbReference type="SMART" id="SM00065">
    <property type="entry name" value="GAF"/>
    <property type="match status" value="1"/>
</dbReference>
<dbReference type="Pfam" id="PF00072">
    <property type="entry name" value="Response_reg"/>
    <property type="match status" value="1"/>
</dbReference>
<dbReference type="PANTHER" id="PTHR43711">
    <property type="entry name" value="TWO-COMPONENT HISTIDINE KINASE"/>
    <property type="match status" value="1"/>
</dbReference>
<dbReference type="Gene3D" id="3.30.450.40">
    <property type="match status" value="1"/>
</dbReference>
<dbReference type="Proteomes" id="UP000509241">
    <property type="component" value="Chromosome"/>
</dbReference>
<evidence type="ECO:0000256" key="8">
    <source>
        <dbReference type="SAM" id="Coils"/>
    </source>
</evidence>
<dbReference type="PROSITE" id="PS50113">
    <property type="entry name" value="PAC"/>
    <property type="match status" value="1"/>
</dbReference>
<evidence type="ECO:0000259" key="13">
    <source>
        <dbReference type="PROSITE" id="PS50113"/>
    </source>
</evidence>
<dbReference type="RefSeq" id="WP_179259133.1">
    <property type="nucleotide sequence ID" value="NZ_CP058601.1"/>
</dbReference>
<comment type="catalytic activity">
    <reaction evidence="1">
        <text>ATP + protein L-histidine = ADP + protein N-phospho-L-histidine.</text>
        <dbReference type="EC" id="2.7.13.3"/>
    </reaction>
</comment>
<dbReference type="NCBIfam" id="TIGR00229">
    <property type="entry name" value="sensory_box"/>
    <property type="match status" value="1"/>
</dbReference>
<dbReference type="InterPro" id="IPR035965">
    <property type="entry name" value="PAS-like_dom_sf"/>
</dbReference>
<feature type="domain" description="PAC" evidence="13">
    <location>
        <begin position="216"/>
        <end position="268"/>
    </location>
</feature>
<dbReference type="Gene3D" id="3.30.450.20">
    <property type="entry name" value="PAS domain"/>
    <property type="match status" value="1"/>
</dbReference>
<dbReference type="PRINTS" id="PR00344">
    <property type="entry name" value="BCTRLSENSOR"/>
</dbReference>
<evidence type="ECO:0000259" key="10">
    <source>
        <dbReference type="PROSITE" id="PS50109"/>
    </source>
</evidence>
<proteinExistence type="predicted"/>
<dbReference type="SUPFAM" id="SSF55874">
    <property type="entry name" value="ATPase domain of HSP90 chaperone/DNA topoisomerase II/histidine kinase"/>
    <property type="match status" value="1"/>
</dbReference>
<dbReference type="SMART" id="SM00388">
    <property type="entry name" value="HisKA"/>
    <property type="match status" value="1"/>
</dbReference>
<dbReference type="InterPro" id="IPR003594">
    <property type="entry name" value="HATPase_dom"/>
</dbReference>
<dbReference type="SMART" id="SM00387">
    <property type="entry name" value="HATPase_c"/>
    <property type="match status" value="1"/>
</dbReference>
<sequence length="689" mass="76888">MSTELESDRTRSVCILCVDDDPGFVALISKLLERESDQFTTITSTSGPEALDHLQSESIDCVVSDYQMPGMDGLEFLDHVRAEYGDLPFILFTSKGSEEIASEAISRGVTDYLQKGSNTELYEVLANRVQNAVAQYQSQRAQQWLLELAENTDQILFICSHDWSELLYVNSTYEDISGRSITALRTDPTDMVSAVHPDDREQVRDAMETVSAGEPVDLTFRVNPDEQYQRWLRIRGEPIFDDEGAVVRLIGFGTDITEEQRSRQRRERQQQTLVELATDEAVTTGDLETAARRITETSAHVLDVPRVNIWLFEADDDEGTLNCVDHYEKSRDEHSSDKQVTATDYPTYFSALESQRSIAADTAREDPRTAELTDDYLEVHDIGALLDSPVRSEGKMIGAICHEHVGGPREWTEDEIEFVSDVSDIVYRAFRNRERNEYERELERQNERLEEFAAVVSHDLTNPLTVASTSLDMARDSGDEADFERAEEALDRMDDLIDDLLTLARQGQQVEETVPIALDAVAESAWEGVQSDDATLIVDFDAYRITADEARLHQLFENLFSNAIEHGSKRGRTDGSASEPAKTQRESEEGAGVEGVTITVGLLEAEAGFYVADDGPGLPDVERELLFEKGFSTTEGGTGFGLSIVESIASAHGWTVEATDSEAGGARFEIRFGTDNPWSQRADEQRSGE</sequence>
<dbReference type="InterPro" id="IPR050736">
    <property type="entry name" value="Sensor_HK_Regulatory"/>
</dbReference>
<reference evidence="14 15" key="1">
    <citation type="submission" date="2020-07" db="EMBL/GenBank/DDBJ databases">
        <authorList>
            <person name="Cui H."/>
        </authorList>
    </citation>
    <scope>NUCLEOTIDE SEQUENCE [LARGE SCALE GENOMIC DNA]</scope>
    <source>
        <strain evidence="14 15">YPL8</strain>
    </source>
</reference>
<evidence type="ECO:0000259" key="12">
    <source>
        <dbReference type="PROSITE" id="PS50112"/>
    </source>
</evidence>
<dbReference type="PANTHER" id="PTHR43711:SF1">
    <property type="entry name" value="HISTIDINE KINASE 1"/>
    <property type="match status" value="1"/>
</dbReference>
<evidence type="ECO:0000259" key="11">
    <source>
        <dbReference type="PROSITE" id="PS50110"/>
    </source>
</evidence>
<dbReference type="InterPro" id="IPR004358">
    <property type="entry name" value="Sig_transdc_His_kin-like_C"/>
</dbReference>
<dbReference type="InterPro" id="IPR013655">
    <property type="entry name" value="PAS_fold_3"/>
</dbReference>
<dbReference type="PROSITE" id="PS50110">
    <property type="entry name" value="RESPONSE_REGULATORY"/>
    <property type="match status" value="1"/>
</dbReference>
<dbReference type="KEGG" id="haly:HYG82_00285"/>
<dbReference type="Pfam" id="PF00512">
    <property type="entry name" value="HisKA"/>
    <property type="match status" value="1"/>
</dbReference>
<feature type="modified residue" description="4-aspartylphosphate" evidence="7">
    <location>
        <position position="65"/>
    </location>
</feature>
<evidence type="ECO:0000256" key="6">
    <source>
        <dbReference type="ARBA" id="ARBA00023012"/>
    </source>
</evidence>
<dbReference type="SMART" id="SM00086">
    <property type="entry name" value="PAC"/>
    <property type="match status" value="1"/>
</dbReference>
<dbReference type="InterPro" id="IPR001610">
    <property type="entry name" value="PAC"/>
</dbReference>
<dbReference type="InterPro" id="IPR001789">
    <property type="entry name" value="Sig_transdc_resp-reg_receiver"/>
</dbReference>
<dbReference type="InterPro" id="IPR003661">
    <property type="entry name" value="HisK_dim/P_dom"/>
</dbReference>
<protein>
    <recommendedName>
        <fullName evidence="2">histidine kinase</fullName>
        <ecNumber evidence="2">2.7.13.3</ecNumber>
    </recommendedName>
</protein>
<dbReference type="InterPro" id="IPR000014">
    <property type="entry name" value="PAS"/>
</dbReference>
<evidence type="ECO:0000256" key="7">
    <source>
        <dbReference type="PROSITE-ProRule" id="PRU00169"/>
    </source>
</evidence>
<dbReference type="InterPro" id="IPR011006">
    <property type="entry name" value="CheY-like_superfamily"/>
</dbReference>
<feature type="domain" description="PAS" evidence="12">
    <location>
        <begin position="141"/>
        <end position="214"/>
    </location>
</feature>
<feature type="region of interest" description="Disordered" evidence="9">
    <location>
        <begin position="567"/>
        <end position="592"/>
    </location>
</feature>
<evidence type="ECO:0000256" key="5">
    <source>
        <dbReference type="ARBA" id="ARBA00022777"/>
    </source>
</evidence>
<keyword evidence="15" id="KW-1185">Reference proteome</keyword>
<dbReference type="SUPFAM" id="SSF55785">
    <property type="entry name" value="PYP-like sensor domain (PAS domain)"/>
    <property type="match status" value="1"/>
</dbReference>
<dbReference type="CDD" id="cd00156">
    <property type="entry name" value="REC"/>
    <property type="match status" value="1"/>
</dbReference>
<dbReference type="CDD" id="cd00130">
    <property type="entry name" value="PAS"/>
    <property type="match status" value="1"/>
</dbReference>
<dbReference type="InterPro" id="IPR036097">
    <property type="entry name" value="HisK_dim/P_sf"/>
</dbReference>
<keyword evidence="3 7" id="KW-0597">Phosphoprotein</keyword>
<evidence type="ECO:0000256" key="1">
    <source>
        <dbReference type="ARBA" id="ARBA00000085"/>
    </source>
</evidence>
<dbReference type="InterPro" id="IPR003018">
    <property type="entry name" value="GAF"/>
</dbReference>
<dbReference type="Gene3D" id="1.10.287.130">
    <property type="match status" value="1"/>
</dbReference>
<dbReference type="Pfam" id="PF08447">
    <property type="entry name" value="PAS_3"/>
    <property type="match status" value="1"/>
</dbReference>
<feature type="coiled-coil region" evidence="8">
    <location>
        <begin position="428"/>
        <end position="455"/>
    </location>
</feature>
<dbReference type="Gene3D" id="3.40.50.2300">
    <property type="match status" value="1"/>
</dbReference>
<feature type="domain" description="Histidine kinase" evidence="10">
    <location>
        <begin position="455"/>
        <end position="676"/>
    </location>
</feature>
<evidence type="ECO:0000256" key="4">
    <source>
        <dbReference type="ARBA" id="ARBA00022679"/>
    </source>
</evidence>
<dbReference type="CDD" id="cd00082">
    <property type="entry name" value="HisKA"/>
    <property type="match status" value="1"/>
</dbReference>
<gene>
    <name evidence="14" type="ORF">HYG82_00285</name>
</gene>
<dbReference type="Pfam" id="PF01590">
    <property type="entry name" value="GAF"/>
    <property type="match status" value="1"/>
</dbReference>
<dbReference type="SUPFAM" id="SSF55781">
    <property type="entry name" value="GAF domain-like"/>
    <property type="match status" value="1"/>
</dbReference>
<dbReference type="AlphaFoldDB" id="A0A7D5GI60"/>
<evidence type="ECO:0000256" key="9">
    <source>
        <dbReference type="SAM" id="MobiDB-lite"/>
    </source>
</evidence>
<organism evidence="14 15">
    <name type="scientific">Natrinema halophilum</name>
    <dbReference type="NCBI Taxonomy" id="1699371"/>
    <lineage>
        <taxon>Archaea</taxon>
        <taxon>Methanobacteriati</taxon>
        <taxon>Methanobacteriota</taxon>
        <taxon>Stenosarchaea group</taxon>
        <taxon>Halobacteria</taxon>
        <taxon>Halobacteriales</taxon>
        <taxon>Natrialbaceae</taxon>
        <taxon>Natrinema</taxon>
    </lineage>
</organism>
<keyword evidence="5" id="KW-0418">Kinase</keyword>
<evidence type="ECO:0000313" key="14">
    <source>
        <dbReference type="EMBL" id="QLG47390.1"/>
    </source>
</evidence>
<dbReference type="Gene3D" id="3.30.565.10">
    <property type="entry name" value="Histidine kinase-like ATPase, C-terminal domain"/>
    <property type="match status" value="1"/>
</dbReference>
<evidence type="ECO:0000313" key="15">
    <source>
        <dbReference type="Proteomes" id="UP000509241"/>
    </source>
</evidence>
<dbReference type="Pfam" id="PF02518">
    <property type="entry name" value="HATPase_c"/>
    <property type="match status" value="1"/>
</dbReference>
<feature type="domain" description="Response regulatory" evidence="11">
    <location>
        <begin position="14"/>
        <end position="130"/>
    </location>
</feature>
<dbReference type="GeneID" id="56031682"/>
<dbReference type="InterPro" id="IPR036890">
    <property type="entry name" value="HATPase_C_sf"/>
</dbReference>
<dbReference type="SUPFAM" id="SSF52172">
    <property type="entry name" value="CheY-like"/>
    <property type="match status" value="1"/>
</dbReference>
<accession>A0A7D5GI60</accession>
<dbReference type="InterPro" id="IPR029016">
    <property type="entry name" value="GAF-like_dom_sf"/>
</dbReference>
<dbReference type="SUPFAM" id="SSF47384">
    <property type="entry name" value="Homodimeric domain of signal transducing histidine kinase"/>
    <property type="match status" value="1"/>
</dbReference>
<dbReference type="EMBL" id="CP058601">
    <property type="protein sequence ID" value="QLG47390.1"/>
    <property type="molecule type" value="Genomic_DNA"/>
</dbReference>
<dbReference type="SMART" id="SM00448">
    <property type="entry name" value="REC"/>
    <property type="match status" value="1"/>
</dbReference>
<keyword evidence="8" id="KW-0175">Coiled coil</keyword>
<dbReference type="PROSITE" id="PS50112">
    <property type="entry name" value="PAS"/>
    <property type="match status" value="1"/>
</dbReference>
<evidence type="ECO:0000256" key="3">
    <source>
        <dbReference type="ARBA" id="ARBA00022553"/>
    </source>
</evidence>